<dbReference type="AlphaFoldDB" id="A0A6L2PCM3"/>
<dbReference type="OrthoDB" id="10457769at2759"/>
<reference evidence="2" key="1">
    <citation type="submission" date="2020-01" db="EMBL/GenBank/DDBJ databases">
        <title>Draft genome sequence of the Termite Coptotermes fromosanus.</title>
        <authorList>
            <person name="Itakura S."/>
            <person name="Yosikawa Y."/>
            <person name="Umezawa K."/>
        </authorList>
    </citation>
    <scope>NUCLEOTIDE SEQUENCE [LARGE SCALE GENOMIC DNA]</scope>
</reference>
<dbReference type="SUPFAM" id="SSF82615">
    <property type="entry name" value="Polo-box domain"/>
    <property type="match status" value="1"/>
</dbReference>
<gene>
    <name evidence="1" type="ORF">Cfor_11320</name>
</gene>
<dbReference type="InParanoid" id="A0A6L2PCM3"/>
<accession>A0A6L2PCM3</accession>
<dbReference type="Proteomes" id="UP000502823">
    <property type="component" value="Unassembled WGS sequence"/>
</dbReference>
<name>A0A6L2PCM3_COPFO</name>
<keyword evidence="2" id="KW-1185">Reference proteome</keyword>
<organism evidence="1 2">
    <name type="scientific">Coptotermes formosanus</name>
    <name type="common">Formosan subterranean termite</name>
    <dbReference type="NCBI Taxonomy" id="36987"/>
    <lineage>
        <taxon>Eukaryota</taxon>
        <taxon>Metazoa</taxon>
        <taxon>Ecdysozoa</taxon>
        <taxon>Arthropoda</taxon>
        <taxon>Hexapoda</taxon>
        <taxon>Insecta</taxon>
        <taxon>Pterygota</taxon>
        <taxon>Neoptera</taxon>
        <taxon>Polyneoptera</taxon>
        <taxon>Dictyoptera</taxon>
        <taxon>Blattodea</taxon>
        <taxon>Blattoidea</taxon>
        <taxon>Termitoidae</taxon>
        <taxon>Rhinotermitidae</taxon>
        <taxon>Coptotermes</taxon>
    </lineage>
</organism>
<dbReference type="Gene3D" id="2.40.50.930">
    <property type="match status" value="1"/>
</dbReference>
<dbReference type="EMBL" id="BLKM01009832">
    <property type="protein sequence ID" value="GFG28305.1"/>
    <property type="molecule type" value="Genomic_DNA"/>
</dbReference>
<sequence length="76" mass="8683">MQVHHDDGCVVTINSATGAVQFQRPEGQILQYGEKDVLPDDLKIKLVQIPKIVRYLMQTEMKIKSPVLIPRTRVVR</sequence>
<proteinExistence type="predicted"/>
<evidence type="ECO:0000313" key="1">
    <source>
        <dbReference type="EMBL" id="GFG28305.1"/>
    </source>
</evidence>
<protein>
    <submittedName>
        <fullName evidence="1">Uncharacterized protein</fullName>
    </submittedName>
</protein>
<evidence type="ECO:0000313" key="2">
    <source>
        <dbReference type="Proteomes" id="UP000502823"/>
    </source>
</evidence>
<comment type="caution">
    <text evidence="1">The sequence shown here is derived from an EMBL/GenBank/DDBJ whole genome shotgun (WGS) entry which is preliminary data.</text>
</comment>